<protein>
    <recommendedName>
        <fullName evidence="4">Heterokaryon incompatibility domain-containing protein</fullName>
    </recommendedName>
</protein>
<comment type="caution">
    <text evidence="2">The sequence shown here is derived from an EMBL/GenBank/DDBJ whole genome shotgun (WGS) entry which is preliminary data.</text>
</comment>
<reference evidence="2 3" key="1">
    <citation type="submission" date="2021-08" db="EMBL/GenBank/DDBJ databases">
        <title>Draft Genome Sequence of Phanerochaete sordida strain YK-624.</title>
        <authorList>
            <person name="Mori T."/>
            <person name="Dohra H."/>
            <person name="Suzuki T."/>
            <person name="Kawagishi H."/>
            <person name="Hirai H."/>
        </authorList>
    </citation>
    <scope>NUCLEOTIDE SEQUENCE [LARGE SCALE GENOMIC DNA]</scope>
    <source>
        <strain evidence="2 3">YK-624</strain>
    </source>
</reference>
<dbReference type="OrthoDB" id="2957144at2759"/>
<keyword evidence="3" id="KW-1185">Reference proteome</keyword>
<evidence type="ECO:0000313" key="3">
    <source>
        <dbReference type="Proteomes" id="UP000703269"/>
    </source>
</evidence>
<organism evidence="2 3">
    <name type="scientific">Phanerochaete sordida</name>
    <dbReference type="NCBI Taxonomy" id="48140"/>
    <lineage>
        <taxon>Eukaryota</taxon>
        <taxon>Fungi</taxon>
        <taxon>Dikarya</taxon>
        <taxon>Basidiomycota</taxon>
        <taxon>Agaricomycotina</taxon>
        <taxon>Agaricomycetes</taxon>
        <taxon>Polyporales</taxon>
        <taxon>Phanerochaetaceae</taxon>
        <taxon>Phanerochaete</taxon>
    </lineage>
</organism>
<name>A0A9P3L8X3_9APHY</name>
<dbReference type="Proteomes" id="UP000703269">
    <property type="component" value="Unassembled WGS sequence"/>
</dbReference>
<dbReference type="EMBL" id="BPQB01000004">
    <property type="protein sequence ID" value="GJE86545.1"/>
    <property type="molecule type" value="Genomic_DNA"/>
</dbReference>
<proteinExistence type="predicted"/>
<evidence type="ECO:0000256" key="1">
    <source>
        <dbReference type="SAM" id="MobiDB-lite"/>
    </source>
</evidence>
<feature type="region of interest" description="Disordered" evidence="1">
    <location>
        <begin position="1"/>
        <end position="43"/>
    </location>
</feature>
<sequence length="718" mass="81767">MTSPATGGDAFAKEESTDIQDTSSAVQNVEAVTDVSEQPDDSQDLRRRFVLEGTSAIIACEDPPWESRDNGTIVVPAALDQRIRDRGVGCATPEKNRLHLWGMVQLALSHAVPEKILFRSQNADRGMTFTLRPRFRSKIPLQRVHVGDGAIPDVLAGVPCKDIDLYQALDMLNDIMRTEFTLRTQGLYNCLQRCLHDYRDLGEVYGFLRPWWRGDCFRDIFTHIAHRESELDMIRKEAIRGSCIQNSRIPPRHVWDLYANRVLPLQALPPDQGSNPEDIPSSVWCVSHSWVTEEDRLEVWTKINGKRWPVPIPKTTTLDHIRIELLNMGAEYVWLDVLCLRQRGNEKEEAVRQAEWRLDVPTIGYTYSRPTTPCVTYFNGLGLPLDTSAATLESHRQWFNRVWTLQESTLGWLPGGLVGGPLEEGRAFFDRLEDIVRAVNGFGSDLSLAQALRARACTTELDRISGLAYIFRCRTLPIYDESVTQEDAWTLLLKHMDPHRRTEISLHYSPERPFGIWTSWETFLTSLRGTLHPSRPRLATTTSRMGSSGDVFELVDPKQLYTSEHGQYCHWGYVIHPCRVLLDGSDDSPDIIQLSLGDSETRFQLSVLHSHGILLEDISYCLVSLKDDVERWAFCEMIGEREVNKRTVVEVVRWAVIHTTQDEGARLEALTSEYKRRAYLTYLATNEALLRSPCAGEYIEVRGPLSSGYKQEAEQLRP</sequence>
<gene>
    <name evidence="2" type="ORF">PsYK624_026250</name>
</gene>
<dbReference type="AlphaFoldDB" id="A0A9P3L8X3"/>
<evidence type="ECO:0008006" key="4">
    <source>
        <dbReference type="Google" id="ProtNLM"/>
    </source>
</evidence>
<evidence type="ECO:0000313" key="2">
    <source>
        <dbReference type="EMBL" id="GJE86545.1"/>
    </source>
</evidence>
<accession>A0A9P3L8X3</accession>